<gene>
    <name evidence="4" type="ORF">SORBI_3001G235100</name>
</gene>
<evidence type="ECO:0000313" key="4">
    <source>
        <dbReference type="EMBL" id="OQU91708.1"/>
    </source>
</evidence>
<dbReference type="FunCoup" id="A0A1Z5S712">
    <property type="interactions" value="12"/>
</dbReference>
<keyword evidence="5" id="KW-1185">Reference proteome</keyword>
<accession>A0A1Z5S712</accession>
<dbReference type="EMBL" id="CM000760">
    <property type="protein sequence ID" value="OQU91708.1"/>
    <property type="molecule type" value="Genomic_DNA"/>
</dbReference>
<dbReference type="InterPro" id="IPR009057">
    <property type="entry name" value="Homeodomain-like_sf"/>
</dbReference>
<dbReference type="GO" id="GO:0003677">
    <property type="term" value="F:DNA binding"/>
    <property type="evidence" value="ECO:0007669"/>
    <property type="project" value="UniProtKB-KW"/>
</dbReference>
<reference evidence="4" key="2">
    <citation type="submission" date="2017-02" db="EMBL/GenBank/DDBJ databases">
        <title>WGS assembly of Sorghum bicolor.</title>
        <authorList>
            <person name="Paterson A."/>
            <person name="Mullet J."/>
            <person name="Bowers J."/>
            <person name="Bruggmann R."/>
            <person name="Dubchak I."/>
            <person name="Grimwood J."/>
            <person name="Gundlach H."/>
            <person name="Haberer G."/>
            <person name="Hellsten U."/>
            <person name="Mitros T."/>
            <person name="Poliakov A."/>
            <person name="Schmutz J."/>
            <person name="Spannagl M."/>
            <person name="Tang H."/>
            <person name="Wang X."/>
            <person name="Wicker T."/>
            <person name="Bharti A."/>
            <person name="Chapman J."/>
            <person name="Feltus F."/>
            <person name="Gowik U."/>
            <person name="Grigoriev I."/>
            <person name="Lyons E."/>
            <person name="Maher C."/>
            <person name="Martis M."/>
            <person name="Narechania A."/>
            <person name="Otillar R."/>
            <person name="Penning B."/>
            <person name="Salamov A."/>
            <person name="Wang Y."/>
            <person name="Zhang L."/>
            <person name="Carpita N."/>
            <person name="Freeling M."/>
            <person name="Gingle A."/>
            <person name="Hash C."/>
            <person name="Keller B."/>
            <person name="Klein P."/>
            <person name="Kresovich S."/>
            <person name="Mccann M."/>
            <person name="Ming R."/>
            <person name="Peterson D."/>
            <person name="Rahman M."/>
            <person name="Ware D."/>
            <person name="Westhoff P."/>
            <person name="Mayer K."/>
            <person name="Messing J."/>
            <person name="Sims D."/>
            <person name="Jenkins J."/>
            <person name="Shu S."/>
            <person name="Rokhsar D."/>
        </authorList>
    </citation>
    <scope>NUCLEOTIDE SEQUENCE</scope>
</reference>
<dbReference type="Proteomes" id="UP000000768">
    <property type="component" value="Chromosome 1"/>
</dbReference>
<dbReference type="PROSITE" id="PS50090">
    <property type="entry name" value="MYB_LIKE"/>
    <property type="match status" value="1"/>
</dbReference>
<dbReference type="eggNOG" id="ENOG502T1WK">
    <property type="taxonomic scope" value="Eukaryota"/>
</dbReference>
<keyword evidence="1" id="KW-0238">DNA-binding</keyword>
<feature type="domain" description="Myb-like" evidence="2">
    <location>
        <begin position="131"/>
        <end position="185"/>
    </location>
</feature>
<reference evidence="5" key="3">
    <citation type="journal article" date="2018" name="Plant J.">
        <title>The Sorghum bicolor reference genome: improved assembly, gene annotations, a transcriptome atlas, and signatures of genome organization.</title>
        <authorList>
            <person name="McCormick R.F."/>
            <person name="Truong S.K."/>
            <person name="Sreedasyam A."/>
            <person name="Jenkins J."/>
            <person name="Shu S."/>
            <person name="Sims D."/>
            <person name="Kennedy M."/>
            <person name="Amirebrahimi M."/>
            <person name="Weers B.D."/>
            <person name="McKinley B."/>
            <person name="Mattison A."/>
            <person name="Morishige D.T."/>
            <person name="Grimwood J."/>
            <person name="Schmutz J."/>
            <person name="Mullet J.E."/>
        </authorList>
    </citation>
    <scope>NUCLEOTIDE SEQUENCE [LARGE SCALE GENOMIC DNA]</scope>
    <source>
        <strain evidence="5">cv. BTx623</strain>
    </source>
</reference>
<dbReference type="Gene3D" id="1.10.246.220">
    <property type="match status" value="1"/>
</dbReference>
<protein>
    <submittedName>
        <fullName evidence="4">Uncharacterized protein</fullName>
    </submittedName>
</protein>
<dbReference type="EMBL" id="CM000760">
    <property type="protein sequence ID" value="OQU91707.1"/>
    <property type="molecule type" value="Genomic_DNA"/>
</dbReference>
<dbReference type="SMART" id="SM00717">
    <property type="entry name" value="SANT"/>
    <property type="match status" value="1"/>
</dbReference>
<sequence length="223" mass="25940">MEQQAIEIYRQPLEEPELFWAPIEQAEQGLYGFLGDLQLSVASGSPRGLQIENSGARVEDGVLILQLLEEPQDEANLNDWLSGDLHPSPLLDTNAHYQTKCRRSGRRGTRKRRTSPWNPMFFESRVSREYTSRKNNSRWTAKEVEILVQGVSKFGVGRWVMLKRQFFKTSIRTSVNLKDKWRNLLKAYQGNSQKTTQLYLEPSLVEQIRKVAEKHPYPNKRHK</sequence>
<dbReference type="InterPro" id="IPR017930">
    <property type="entry name" value="Myb_dom"/>
</dbReference>
<dbReference type="Pfam" id="PF00249">
    <property type="entry name" value="Myb_DNA-binding"/>
    <property type="match status" value="1"/>
</dbReference>
<dbReference type="AlphaFoldDB" id="A0A1Z5S712"/>
<dbReference type="OrthoDB" id="608866at2759"/>
<reference evidence="4 5" key="1">
    <citation type="journal article" date="2009" name="Nature">
        <title>The Sorghum bicolor genome and the diversification of grasses.</title>
        <authorList>
            <person name="Paterson A.H."/>
            <person name="Bowers J.E."/>
            <person name="Bruggmann R."/>
            <person name="Dubchak I."/>
            <person name="Grimwood J."/>
            <person name="Gundlach H."/>
            <person name="Haberer G."/>
            <person name="Hellsten U."/>
            <person name="Mitros T."/>
            <person name="Poliakov A."/>
            <person name="Schmutz J."/>
            <person name="Spannagl M."/>
            <person name="Tang H."/>
            <person name="Wang X."/>
            <person name="Wicker T."/>
            <person name="Bharti A.K."/>
            <person name="Chapman J."/>
            <person name="Feltus F.A."/>
            <person name="Gowik U."/>
            <person name="Grigoriev I.V."/>
            <person name="Lyons E."/>
            <person name="Maher C.A."/>
            <person name="Martis M."/>
            <person name="Narechania A."/>
            <person name="Otillar R.P."/>
            <person name="Penning B.W."/>
            <person name="Salamov A.A."/>
            <person name="Wang Y."/>
            <person name="Zhang L."/>
            <person name="Carpita N.C."/>
            <person name="Freeling M."/>
            <person name="Gingle A.R."/>
            <person name="Hash C.T."/>
            <person name="Keller B."/>
            <person name="Klein P."/>
            <person name="Kresovich S."/>
            <person name="McCann M.C."/>
            <person name="Ming R."/>
            <person name="Peterson D.G."/>
            <person name="Mehboob-ur-Rahman"/>
            <person name="Ware D."/>
            <person name="Westhoff P."/>
            <person name="Mayer K.F."/>
            <person name="Messing J."/>
            <person name="Rokhsar D.S."/>
        </authorList>
    </citation>
    <scope>NUCLEOTIDE SEQUENCE [LARGE SCALE GENOMIC DNA]</scope>
    <source>
        <strain evidence="5">cv. BTx623</strain>
    </source>
</reference>
<dbReference type="OMA" id="EPQDEAN"/>
<organism evidence="4 5">
    <name type="scientific">Sorghum bicolor</name>
    <name type="common">Sorghum</name>
    <name type="synonym">Sorghum vulgare</name>
    <dbReference type="NCBI Taxonomy" id="4558"/>
    <lineage>
        <taxon>Eukaryota</taxon>
        <taxon>Viridiplantae</taxon>
        <taxon>Streptophyta</taxon>
        <taxon>Embryophyta</taxon>
        <taxon>Tracheophyta</taxon>
        <taxon>Spermatophyta</taxon>
        <taxon>Magnoliopsida</taxon>
        <taxon>Liliopsida</taxon>
        <taxon>Poales</taxon>
        <taxon>Poaceae</taxon>
        <taxon>PACMAD clade</taxon>
        <taxon>Panicoideae</taxon>
        <taxon>Andropogonodae</taxon>
        <taxon>Andropogoneae</taxon>
        <taxon>Sorghinae</taxon>
        <taxon>Sorghum</taxon>
    </lineage>
</organism>
<dbReference type="SUPFAM" id="SSF46689">
    <property type="entry name" value="Homeodomain-like"/>
    <property type="match status" value="1"/>
</dbReference>
<proteinExistence type="predicted"/>
<evidence type="ECO:0000313" key="5">
    <source>
        <dbReference type="Proteomes" id="UP000000768"/>
    </source>
</evidence>
<dbReference type="Gramene" id="OQU91707">
    <property type="protein sequence ID" value="OQU91707"/>
    <property type="gene ID" value="SORBI_3001G235100"/>
</dbReference>
<dbReference type="PROSITE" id="PS51294">
    <property type="entry name" value="HTH_MYB"/>
    <property type="match status" value="1"/>
</dbReference>
<dbReference type="InterPro" id="IPR001005">
    <property type="entry name" value="SANT/Myb"/>
</dbReference>
<dbReference type="Gramene" id="OQU91708">
    <property type="protein sequence ID" value="OQU91708"/>
    <property type="gene ID" value="SORBI_3001G235100"/>
</dbReference>
<dbReference type="PANTHER" id="PTHR47122:SF14">
    <property type="entry name" value="MYB-LIKE DNA-BINDING DOMAIN CONTAINING PROTEIN, EXPRESSED"/>
    <property type="match status" value="1"/>
</dbReference>
<dbReference type="InParanoid" id="A0A1Z5S712"/>
<evidence type="ECO:0000259" key="2">
    <source>
        <dbReference type="PROSITE" id="PS50090"/>
    </source>
</evidence>
<dbReference type="CDD" id="cd11660">
    <property type="entry name" value="SANT_TRF"/>
    <property type="match status" value="1"/>
</dbReference>
<evidence type="ECO:0000256" key="1">
    <source>
        <dbReference type="ARBA" id="ARBA00023125"/>
    </source>
</evidence>
<feature type="domain" description="HTH myb-type" evidence="3">
    <location>
        <begin position="131"/>
        <end position="189"/>
    </location>
</feature>
<dbReference type="PANTHER" id="PTHR47122">
    <property type="entry name" value="MYB-LIKE DNA-BINDING DOMAIN CONTAINING PROTEIN, EXPRESSED"/>
    <property type="match status" value="1"/>
</dbReference>
<name>A0A1Z5S712_SORBI</name>
<evidence type="ECO:0000259" key="3">
    <source>
        <dbReference type="PROSITE" id="PS51294"/>
    </source>
</evidence>